<dbReference type="Proteomes" id="UP000664521">
    <property type="component" value="Unassembled WGS sequence"/>
</dbReference>
<proteinExistence type="predicted"/>
<dbReference type="OrthoDB" id="6512771at2759"/>
<name>A0A8H3FAW5_9LECA</name>
<gene>
    <name evidence="1" type="ORF">HETSPECPRED_004454</name>
</gene>
<comment type="caution">
    <text evidence="1">The sequence shown here is derived from an EMBL/GenBank/DDBJ whole genome shotgun (WGS) entry which is preliminary data.</text>
</comment>
<evidence type="ECO:0000313" key="2">
    <source>
        <dbReference type="Proteomes" id="UP000664521"/>
    </source>
</evidence>
<sequence>MSNEVAESPAALFRVSNLVAESLGCRVPHLGSDGHLLYTVTITMSHAGLQFLVPYLGVYFLSSVIVEPYNYRQIAHDSKIVAGVCAIFVPLIARLNTFHGICDGFDTRVFLDQGTTPAVYPIIKDLQGPQSRYAIAINVGQSVTTTAVELNYYDDSMSSLFGILSDLGPYFVSRLTIYLSDDAGMAYNVTHTKDLERIQVADDLTPRTDTRNTSAGQFIYHPIGLPYQSYRFPIKADKDDKIIYESPGYYRIVYNWRDSTWTQETAGTTSRNGSFTENQHLHFPSLDLQVPNFADYAQHCVYEPFLRMYRGDGSIEQLEEQGNRTFPDKGRDMVLRTVAFGIEQGALQICAQRRDRFGVHGEVVLKGLGADLPVVVGLLASLRYNGWKAGTRGDCKWHP</sequence>
<dbReference type="EMBL" id="CAJPDS010000027">
    <property type="protein sequence ID" value="CAF9921169.1"/>
    <property type="molecule type" value="Genomic_DNA"/>
</dbReference>
<protein>
    <submittedName>
        <fullName evidence="1">Uncharacterized protein</fullName>
    </submittedName>
</protein>
<organism evidence="1 2">
    <name type="scientific">Heterodermia speciosa</name>
    <dbReference type="NCBI Taxonomy" id="116794"/>
    <lineage>
        <taxon>Eukaryota</taxon>
        <taxon>Fungi</taxon>
        <taxon>Dikarya</taxon>
        <taxon>Ascomycota</taxon>
        <taxon>Pezizomycotina</taxon>
        <taxon>Lecanoromycetes</taxon>
        <taxon>OSLEUM clade</taxon>
        <taxon>Lecanoromycetidae</taxon>
        <taxon>Caliciales</taxon>
        <taxon>Physciaceae</taxon>
        <taxon>Heterodermia</taxon>
    </lineage>
</organism>
<keyword evidence="2" id="KW-1185">Reference proteome</keyword>
<evidence type="ECO:0000313" key="1">
    <source>
        <dbReference type="EMBL" id="CAF9921169.1"/>
    </source>
</evidence>
<dbReference type="AlphaFoldDB" id="A0A8H3FAW5"/>
<accession>A0A8H3FAW5</accession>
<reference evidence="1" key="1">
    <citation type="submission" date="2021-03" db="EMBL/GenBank/DDBJ databases">
        <authorList>
            <person name="Tagirdzhanova G."/>
        </authorList>
    </citation>
    <scope>NUCLEOTIDE SEQUENCE</scope>
</reference>